<comment type="caution">
    <text evidence="5">The sequence shown here is derived from an EMBL/GenBank/DDBJ whole genome shotgun (WGS) entry which is preliminary data.</text>
</comment>
<accession>A0ABV7YUI3</accession>
<proteinExistence type="predicted"/>
<protein>
    <submittedName>
        <fullName evidence="5">Alginate lyase family protein</fullName>
    </submittedName>
</protein>
<keyword evidence="6" id="KW-1185">Reference proteome</keyword>
<dbReference type="EMBL" id="JBHRYQ010000001">
    <property type="protein sequence ID" value="MFC3810854.1"/>
    <property type="molecule type" value="Genomic_DNA"/>
</dbReference>
<sequence length="403" mass="46279">MKTKCSFYSKVIVLLLFFIIQKSDSFAQIPQTIELDGNHLIAIKNAISADLSVQYNDLIKKADKLLAENKVYSVMDKNQVPPSGDKHDYMSIGPYWWPDTTKANGLPYIRKDGQVNPEYHTITDTDYMDYMIDDAQILALAYYFSEKDKYASHAAKLLKTWFLDENTRQNPNLNFGQGIPGINTGRGIGIIESRNFTKAIDASILIKGSKFWSNNDDVLLKKWFSEYLNWLITSPIGIDESDEHNNHGTYYDVQVIDYALFVGNNSLAKSQIEISKKRLETQLEKDGSQPHELARTASWNYANMNLLGFMTIARLAENLGVDLWSYQTENEKSIKSALDWMIPYYTNEKKWSHQQIKKVEFDVASNILTFASLRYKSDHYNQILQSLFFLRNGNSSDILLFVP</sequence>
<feature type="chain" id="PRO_5046084616" evidence="3">
    <location>
        <begin position="28"/>
        <end position="403"/>
    </location>
</feature>
<organism evidence="5 6">
    <name type="scientific">Lacihabitans lacunae</name>
    <dbReference type="NCBI Taxonomy" id="1028214"/>
    <lineage>
        <taxon>Bacteria</taxon>
        <taxon>Pseudomonadati</taxon>
        <taxon>Bacteroidota</taxon>
        <taxon>Cytophagia</taxon>
        <taxon>Cytophagales</taxon>
        <taxon>Leadbetterellaceae</taxon>
        <taxon>Lacihabitans</taxon>
    </lineage>
</organism>
<reference evidence="6" key="1">
    <citation type="journal article" date="2019" name="Int. J. Syst. Evol. Microbiol.">
        <title>The Global Catalogue of Microorganisms (GCM) 10K type strain sequencing project: providing services to taxonomists for standard genome sequencing and annotation.</title>
        <authorList>
            <consortium name="The Broad Institute Genomics Platform"/>
            <consortium name="The Broad Institute Genome Sequencing Center for Infectious Disease"/>
            <person name="Wu L."/>
            <person name="Ma J."/>
        </authorList>
    </citation>
    <scope>NUCLEOTIDE SEQUENCE [LARGE SCALE GENOMIC DNA]</scope>
    <source>
        <strain evidence="6">CECT 7956</strain>
    </source>
</reference>
<feature type="domain" description="Alginate lyase" evidence="4">
    <location>
        <begin position="73"/>
        <end position="351"/>
    </location>
</feature>
<dbReference type="GO" id="GO:0016829">
    <property type="term" value="F:lyase activity"/>
    <property type="evidence" value="ECO:0007669"/>
    <property type="project" value="UniProtKB-KW"/>
</dbReference>
<evidence type="ECO:0000256" key="3">
    <source>
        <dbReference type="SAM" id="SignalP"/>
    </source>
</evidence>
<dbReference type="Pfam" id="PF05426">
    <property type="entry name" value="Alginate_lyase"/>
    <property type="match status" value="1"/>
</dbReference>
<evidence type="ECO:0000313" key="6">
    <source>
        <dbReference type="Proteomes" id="UP001595616"/>
    </source>
</evidence>
<dbReference type="InterPro" id="IPR008397">
    <property type="entry name" value="Alginate_lyase_dom"/>
</dbReference>
<evidence type="ECO:0000313" key="5">
    <source>
        <dbReference type="EMBL" id="MFC3810854.1"/>
    </source>
</evidence>
<dbReference type="Gene3D" id="1.50.10.100">
    <property type="entry name" value="Chondroitin AC/alginate lyase"/>
    <property type="match status" value="1"/>
</dbReference>
<dbReference type="SUPFAM" id="SSF48230">
    <property type="entry name" value="Chondroitin AC/alginate lyase"/>
    <property type="match status" value="1"/>
</dbReference>
<dbReference type="InterPro" id="IPR008929">
    <property type="entry name" value="Chondroitin_lyas"/>
</dbReference>
<feature type="signal peptide" evidence="3">
    <location>
        <begin position="1"/>
        <end position="27"/>
    </location>
</feature>
<evidence type="ECO:0000256" key="1">
    <source>
        <dbReference type="ARBA" id="ARBA00022729"/>
    </source>
</evidence>
<dbReference type="RefSeq" id="WP_379837325.1">
    <property type="nucleotide sequence ID" value="NZ_JBHRYQ010000001.1"/>
</dbReference>
<gene>
    <name evidence="5" type="ORF">ACFOOI_09335</name>
</gene>
<keyword evidence="2 5" id="KW-0456">Lyase</keyword>
<keyword evidence="1 3" id="KW-0732">Signal</keyword>
<name>A0ABV7YUI3_9BACT</name>
<evidence type="ECO:0000256" key="2">
    <source>
        <dbReference type="ARBA" id="ARBA00023239"/>
    </source>
</evidence>
<dbReference type="Proteomes" id="UP001595616">
    <property type="component" value="Unassembled WGS sequence"/>
</dbReference>
<evidence type="ECO:0000259" key="4">
    <source>
        <dbReference type="Pfam" id="PF05426"/>
    </source>
</evidence>